<comment type="caution">
    <text evidence="1">The sequence shown here is derived from an EMBL/GenBank/DDBJ whole genome shotgun (WGS) entry which is preliminary data.</text>
</comment>
<evidence type="ECO:0000313" key="1">
    <source>
        <dbReference type="EMBL" id="VCW77625.1"/>
    </source>
</evidence>
<evidence type="ECO:0000313" key="2">
    <source>
        <dbReference type="Proteomes" id="UP000269945"/>
    </source>
</evidence>
<dbReference type="AlphaFoldDB" id="A0A9X9LNK8"/>
<organism evidence="1 2">
    <name type="scientific">Gulo gulo</name>
    <name type="common">Wolverine</name>
    <name type="synonym">Gluton</name>
    <dbReference type="NCBI Taxonomy" id="48420"/>
    <lineage>
        <taxon>Eukaryota</taxon>
        <taxon>Metazoa</taxon>
        <taxon>Chordata</taxon>
        <taxon>Craniata</taxon>
        <taxon>Vertebrata</taxon>
        <taxon>Euteleostomi</taxon>
        <taxon>Mammalia</taxon>
        <taxon>Eutheria</taxon>
        <taxon>Laurasiatheria</taxon>
        <taxon>Carnivora</taxon>
        <taxon>Caniformia</taxon>
        <taxon>Musteloidea</taxon>
        <taxon>Mustelidae</taxon>
        <taxon>Guloninae</taxon>
        <taxon>Gulo</taxon>
    </lineage>
</organism>
<dbReference type="Proteomes" id="UP000269945">
    <property type="component" value="Unassembled WGS sequence"/>
</dbReference>
<accession>A0A9X9LNK8</accession>
<name>A0A9X9LNK8_GULGU</name>
<dbReference type="EMBL" id="CYRY02009109">
    <property type="protein sequence ID" value="VCW77625.1"/>
    <property type="molecule type" value="Genomic_DNA"/>
</dbReference>
<proteinExistence type="predicted"/>
<gene>
    <name evidence="1" type="ORF">BN2614_LOCUS1</name>
</gene>
<keyword evidence="2" id="KW-1185">Reference proteome</keyword>
<protein>
    <submittedName>
        <fullName evidence="1">Uncharacterized protein</fullName>
    </submittedName>
</protein>
<sequence>AIQDRFCSVVLWERNWNFLGNSPIHHTFKLNRAGALRKCLLIC</sequence>
<feature type="non-terminal residue" evidence="1">
    <location>
        <position position="1"/>
    </location>
</feature>
<reference evidence="1 2" key="1">
    <citation type="submission" date="2018-10" db="EMBL/GenBank/DDBJ databases">
        <authorList>
            <person name="Ekblom R."/>
            <person name="Jareborg N."/>
        </authorList>
    </citation>
    <scope>NUCLEOTIDE SEQUENCE [LARGE SCALE GENOMIC DNA]</scope>
    <source>
        <tissue evidence="1">Muscle</tissue>
    </source>
</reference>